<dbReference type="SUPFAM" id="SSF47203">
    <property type="entry name" value="Acyl-CoA dehydrogenase C-terminal domain-like"/>
    <property type="match status" value="1"/>
</dbReference>
<evidence type="ECO:0000256" key="8">
    <source>
        <dbReference type="ARBA" id="ARBA00072305"/>
    </source>
</evidence>
<evidence type="ECO:0000256" key="9">
    <source>
        <dbReference type="RuleBase" id="RU362125"/>
    </source>
</evidence>
<dbReference type="InterPro" id="IPR013786">
    <property type="entry name" value="AcylCoA_DH/ox_N"/>
</dbReference>
<dbReference type="Gene3D" id="1.10.540.10">
    <property type="entry name" value="Acyl-CoA dehydrogenase/oxidase, N-terminal domain"/>
    <property type="match status" value="1"/>
</dbReference>
<dbReference type="FunFam" id="1.10.540.10:FF:000002">
    <property type="entry name" value="Acyl-CoA dehydrogenase FadE19"/>
    <property type="match status" value="1"/>
</dbReference>
<keyword evidence="6 9" id="KW-0560">Oxidoreductase</keyword>
<protein>
    <recommendedName>
        <fullName evidence="8">Cyclohex-1-ene-1-carbonyl-CoA dehydrogenase</fullName>
        <ecNumber evidence="7">1.3.8.10</ecNumber>
    </recommendedName>
</protein>
<dbReference type="InterPro" id="IPR009075">
    <property type="entry name" value="AcylCo_DH/oxidase_C"/>
</dbReference>
<evidence type="ECO:0000256" key="2">
    <source>
        <dbReference type="ARBA" id="ARBA00009347"/>
    </source>
</evidence>
<dbReference type="PROSITE" id="PS00073">
    <property type="entry name" value="ACYL_COA_DH_2"/>
    <property type="match status" value="1"/>
</dbReference>
<evidence type="ECO:0000313" key="14">
    <source>
        <dbReference type="Proteomes" id="UP000807825"/>
    </source>
</evidence>
<dbReference type="InterPro" id="IPR046373">
    <property type="entry name" value="Acyl-CoA_Oxase/DH_mid-dom_sf"/>
</dbReference>
<dbReference type="PROSITE" id="PS00072">
    <property type="entry name" value="ACYL_COA_DH_1"/>
    <property type="match status" value="1"/>
</dbReference>
<evidence type="ECO:0000256" key="3">
    <source>
        <dbReference type="ARBA" id="ARBA00011881"/>
    </source>
</evidence>
<dbReference type="FunFam" id="1.20.140.10:FF:000004">
    <property type="entry name" value="Acyl-CoA dehydrogenase FadE25"/>
    <property type="match status" value="1"/>
</dbReference>
<evidence type="ECO:0000259" key="10">
    <source>
        <dbReference type="Pfam" id="PF00441"/>
    </source>
</evidence>
<dbReference type="Gene3D" id="1.20.140.10">
    <property type="entry name" value="Butyryl-CoA Dehydrogenase, subunit A, domain 3"/>
    <property type="match status" value="1"/>
</dbReference>
<dbReference type="InterPro" id="IPR006089">
    <property type="entry name" value="Acyl-CoA_DH_CS"/>
</dbReference>
<dbReference type="AlphaFoldDB" id="A0A9D6V237"/>
<evidence type="ECO:0000256" key="5">
    <source>
        <dbReference type="ARBA" id="ARBA00022827"/>
    </source>
</evidence>
<keyword evidence="5 9" id="KW-0274">FAD</keyword>
<name>A0A9D6V237_9BACT</name>
<comment type="caution">
    <text evidence="13">The sequence shown here is derived from an EMBL/GenBank/DDBJ whole genome shotgun (WGS) entry which is preliminary data.</text>
</comment>
<dbReference type="PANTHER" id="PTHR43884:SF12">
    <property type="entry name" value="ISOVALERYL-COA DEHYDROGENASE, MITOCHONDRIAL-RELATED"/>
    <property type="match status" value="1"/>
</dbReference>
<dbReference type="Pfam" id="PF02771">
    <property type="entry name" value="Acyl-CoA_dh_N"/>
    <property type="match status" value="1"/>
</dbReference>
<dbReference type="FunFam" id="2.40.110.10:FF:000001">
    <property type="entry name" value="Acyl-CoA dehydrogenase, mitochondrial"/>
    <property type="match status" value="1"/>
</dbReference>
<feature type="domain" description="Acyl-CoA dehydrogenase/oxidase N-terminal" evidence="12">
    <location>
        <begin position="6"/>
        <end position="118"/>
    </location>
</feature>
<evidence type="ECO:0000256" key="7">
    <source>
        <dbReference type="ARBA" id="ARBA00066362"/>
    </source>
</evidence>
<comment type="cofactor">
    <cofactor evidence="1 9">
        <name>FAD</name>
        <dbReference type="ChEBI" id="CHEBI:57692"/>
    </cofactor>
</comment>
<dbReference type="InterPro" id="IPR037069">
    <property type="entry name" value="AcylCoA_DH/ox_N_sf"/>
</dbReference>
<dbReference type="Pfam" id="PF02770">
    <property type="entry name" value="Acyl-CoA_dh_M"/>
    <property type="match status" value="1"/>
</dbReference>
<proteinExistence type="inferred from homology"/>
<accession>A0A9D6V237</accession>
<dbReference type="EMBL" id="JACRDE010000374">
    <property type="protein sequence ID" value="MBI5250670.1"/>
    <property type="molecule type" value="Genomic_DNA"/>
</dbReference>
<dbReference type="InterPro" id="IPR006091">
    <property type="entry name" value="Acyl-CoA_Oxase/DH_mid-dom"/>
</dbReference>
<evidence type="ECO:0000256" key="6">
    <source>
        <dbReference type="ARBA" id="ARBA00023002"/>
    </source>
</evidence>
<dbReference type="GO" id="GO:0003995">
    <property type="term" value="F:acyl-CoA dehydrogenase activity"/>
    <property type="evidence" value="ECO:0007669"/>
    <property type="project" value="InterPro"/>
</dbReference>
<dbReference type="CDD" id="cd01158">
    <property type="entry name" value="SCAD_SBCAD"/>
    <property type="match status" value="1"/>
</dbReference>
<dbReference type="PIRSF" id="PIRSF016578">
    <property type="entry name" value="HsaA"/>
    <property type="match status" value="1"/>
</dbReference>
<evidence type="ECO:0000313" key="13">
    <source>
        <dbReference type="EMBL" id="MBI5250670.1"/>
    </source>
</evidence>
<dbReference type="InterPro" id="IPR036250">
    <property type="entry name" value="AcylCo_DH-like_C"/>
</dbReference>
<dbReference type="Gene3D" id="2.40.110.10">
    <property type="entry name" value="Butyryl-CoA Dehydrogenase, subunit A, domain 2"/>
    <property type="match status" value="1"/>
</dbReference>
<dbReference type="SUPFAM" id="SSF56645">
    <property type="entry name" value="Acyl-CoA dehydrogenase NM domain-like"/>
    <property type="match status" value="1"/>
</dbReference>
<evidence type="ECO:0000256" key="1">
    <source>
        <dbReference type="ARBA" id="ARBA00001974"/>
    </source>
</evidence>
<sequence length="383" mass="41951">MDYLLTEEQKMARDMARKFTDNELKPIADRLDREHTHSPEVLRALGEMGVMGVAVPVEYGGGGMDYVSYAMIVSEISRGCGGTGTIVAAHNSLYCYPLLKFGNEEQKQKFLTPCASGESVGCYALTEADAGSDPASMRTTARLDGDTWVINGEKKFITSGNISDYCVFAASTDKSQGYKGITQFVCDVRETPGFKVGRVEEKLGINASGTAELIFEDARIPKENILGEPGSGLRQMLETLDSGRISIAAQALGIGRAVLEEAAAYSRERTQFGKPIAEFQAIQWKLADMATQLDAAELLIWRAAWLEDHGMPFEKEAAMAKLFASDTAMSAAIEGVQVLGGYGYCKDYPMERHMRDAKITQIYEGTNEIQRLVIARNILGKRK</sequence>
<evidence type="ECO:0000256" key="4">
    <source>
        <dbReference type="ARBA" id="ARBA00022630"/>
    </source>
</evidence>
<organism evidence="13 14">
    <name type="scientific">Desulfomonile tiedjei</name>
    <dbReference type="NCBI Taxonomy" id="2358"/>
    <lineage>
        <taxon>Bacteria</taxon>
        <taxon>Pseudomonadati</taxon>
        <taxon>Thermodesulfobacteriota</taxon>
        <taxon>Desulfomonilia</taxon>
        <taxon>Desulfomonilales</taxon>
        <taxon>Desulfomonilaceae</taxon>
        <taxon>Desulfomonile</taxon>
    </lineage>
</organism>
<dbReference type="Pfam" id="PF00441">
    <property type="entry name" value="Acyl-CoA_dh_1"/>
    <property type="match status" value="1"/>
</dbReference>
<comment type="subunit">
    <text evidence="3">Homotetramer.</text>
</comment>
<keyword evidence="4 9" id="KW-0285">Flavoprotein</keyword>
<dbReference type="EC" id="1.3.8.10" evidence="7"/>
<dbReference type="GO" id="GO:0050660">
    <property type="term" value="F:flavin adenine dinucleotide binding"/>
    <property type="evidence" value="ECO:0007669"/>
    <property type="project" value="InterPro"/>
</dbReference>
<comment type="similarity">
    <text evidence="2 9">Belongs to the acyl-CoA dehydrogenase family.</text>
</comment>
<dbReference type="InterPro" id="IPR009100">
    <property type="entry name" value="AcylCoA_DH/oxidase_NM_dom_sf"/>
</dbReference>
<reference evidence="13" key="1">
    <citation type="submission" date="2020-07" db="EMBL/GenBank/DDBJ databases">
        <title>Huge and variable diversity of episymbiotic CPR bacteria and DPANN archaea in groundwater ecosystems.</title>
        <authorList>
            <person name="He C.Y."/>
            <person name="Keren R."/>
            <person name="Whittaker M."/>
            <person name="Farag I.F."/>
            <person name="Doudna J."/>
            <person name="Cate J.H.D."/>
            <person name="Banfield J.F."/>
        </authorList>
    </citation>
    <scope>NUCLEOTIDE SEQUENCE</scope>
    <source>
        <strain evidence="13">NC_groundwater_1664_Pr3_B-0.1um_52_9</strain>
    </source>
</reference>
<feature type="domain" description="Acyl-CoA oxidase/dehydrogenase middle" evidence="11">
    <location>
        <begin position="122"/>
        <end position="217"/>
    </location>
</feature>
<evidence type="ECO:0000259" key="12">
    <source>
        <dbReference type="Pfam" id="PF02771"/>
    </source>
</evidence>
<evidence type="ECO:0000259" key="11">
    <source>
        <dbReference type="Pfam" id="PF02770"/>
    </source>
</evidence>
<dbReference type="Proteomes" id="UP000807825">
    <property type="component" value="Unassembled WGS sequence"/>
</dbReference>
<feature type="domain" description="Acyl-CoA dehydrogenase/oxidase C-terminal" evidence="10">
    <location>
        <begin position="230"/>
        <end position="379"/>
    </location>
</feature>
<gene>
    <name evidence="13" type="ORF">HY912_14360</name>
</gene>
<dbReference type="PANTHER" id="PTHR43884">
    <property type="entry name" value="ACYL-COA DEHYDROGENASE"/>
    <property type="match status" value="1"/>
</dbReference>